<evidence type="ECO:0000256" key="1">
    <source>
        <dbReference type="SAM" id="MobiDB-lite"/>
    </source>
</evidence>
<feature type="chain" id="PRO_5043025506" evidence="2">
    <location>
        <begin position="17"/>
        <end position="268"/>
    </location>
</feature>
<feature type="compositionally biased region" description="Polar residues" evidence="1">
    <location>
        <begin position="223"/>
        <end position="242"/>
    </location>
</feature>
<organism evidence="3 4">
    <name type="scientific">Corynascus novoguineensis</name>
    <dbReference type="NCBI Taxonomy" id="1126955"/>
    <lineage>
        <taxon>Eukaryota</taxon>
        <taxon>Fungi</taxon>
        <taxon>Dikarya</taxon>
        <taxon>Ascomycota</taxon>
        <taxon>Pezizomycotina</taxon>
        <taxon>Sordariomycetes</taxon>
        <taxon>Sordariomycetidae</taxon>
        <taxon>Sordariales</taxon>
        <taxon>Chaetomiaceae</taxon>
        <taxon>Corynascus</taxon>
    </lineage>
</organism>
<reference evidence="3" key="2">
    <citation type="submission" date="2023-05" db="EMBL/GenBank/DDBJ databases">
        <authorList>
            <consortium name="Lawrence Berkeley National Laboratory"/>
            <person name="Steindorff A."/>
            <person name="Hensen N."/>
            <person name="Bonometti L."/>
            <person name="Westerberg I."/>
            <person name="Brannstrom I.O."/>
            <person name="Guillou S."/>
            <person name="Cros-Aarteil S."/>
            <person name="Calhoun S."/>
            <person name="Haridas S."/>
            <person name="Kuo A."/>
            <person name="Mondo S."/>
            <person name="Pangilinan J."/>
            <person name="Riley R."/>
            <person name="Labutti K."/>
            <person name="Andreopoulos B."/>
            <person name="Lipzen A."/>
            <person name="Chen C."/>
            <person name="Yanf M."/>
            <person name="Daum C."/>
            <person name="Ng V."/>
            <person name="Clum A."/>
            <person name="Ohm R."/>
            <person name="Martin F."/>
            <person name="Silar P."/>
            <person name="Natvig D."/>
            <person name="Lalanne C."/>
            <person name="Gautier V."/>
            <person name="Ament-Velasquez S.L."/>
            <person name="Kruys A."/>
            <person name="Hutchinson M.I."/>
            <person name="Powell A.J."/>
            <person name="Barry K."/>
            <person name="Miller A.N."/>
            <person name="Grigoriev I.V."/>
            <person name="Debuchy R."/>
            <person name="Gladieux P."/>
            <person name="Thoren M.H."/>
            <person name="Johannesson H."/>
        </authorList>
    </citation>
    <scope>NUCLEOTIDE SEQUENCE</scope>
    <source>
        <strain evidence="3">CBS 359.72</strain>
    </source>
</reference>
<dbReference type="EMBL" id="MU857686">
    <property type="protein sequence ID" value="KAK4245939.1"/>
    <property type="molecule type" value="Genomic_DNA"/>
</dbReference>
<dbReference type="Proteomes" id="UP001303647">
    <property type="component" value="Unassembled WGS sequence"/>
</dbReference>
<protein>
    <submittedName>
        <fullName evidence="3">Uncharacterized protein</fullName>
    </submittedName>
</protein>
<feature type="signal peptide" evidence="2">
    <location>
        <begin position="1"/>
        <end position="16"/>
    </location>
</feature>
<name>A0AAN7CPI6_9PEZI</name>
<sequence length="268" mass="27430">MSRPFVVGLLLAPATAQSTGLLTLFLPDSEPLSLDASVVGVSTAGTDPVTTLRVACPTGSSPENNACRTAGIYPAQVYHTRGSVWGGTTTYSADDSTTTWICTLGGSHPTLSGDCTKTIVASDSTRTMTATYGNCYVGAHQRPIVVTAGLEKIDSFITTIDASELVSIQQSLLSEDGCPSSKTTIWEGAVTRATSTTTMGGGSHGEAHQTTLTSTGGSGESTAAPTHTDTDTVQASTTSPNTAVRRGQSPMGMVLLGMGVVLMIGSML</sequence>
<feature type="region of interest" description="Disordered" evidence="1">
    <location>
        <begin position="196"/>
        <end position="247"/>
    </location>
</feature>
<reference evidence="3" key="1">
    <citation type="journal article" date="2023" name="Mol. Phylogenet. Evol.">
        <title>Genome-scale phylogeny and comparative genomics of the fungal order Sordariales.</title>
        <authorList>
            <person name="Hensen N."/>
            <person name="Bonometti L."/>
            <person name="Westerberg I."/>
            <person name="Brannstrom I.O."/>
            <person name="Guillou S."/>
            <person name="Cros-Aarteil S."/>
            <person name="Calhoun S."/>
            <person name="Haridas S."/>
            <person name="Kuo A."/>
            <person name="Mondo S."/>
            <person name="Pangilinan J."/>
            <person name="Riley R."/>
            <person name="LaButti K."/>
            <person name="Andreopoulos B."/>
            <person name="Lipzen A."/>
            <person name="Chen C."/>
            <person name="Yan M."/>
            <person name="Daum C."/>
            <person name="Ng V."/>
            <person name="Clum A."/>
            <person name="Steindorff A."/>
            <person name="Ohm R.A."/>
            <person name="Martin F."/>
            <person name="Silar P."/>
            <person name="Natvig D.O."/>
            <person name="Lalanne C."/>
            <person name="Gautier V."/>
            <person name="Ament-Velasquez S.L."/>
            <person name="Kruys A."/>
            <person name="Hutchinson M.I."/>
            <person name="Powell A.J."/>
            <person name="Barry K."/>
            <person name="Miller A.N."/>
            <person name="Grigoriev I.V."/>
            <person name="Debuchy R."/>
            <person name="Gladieux P."/>
            <person name="Hiltunen Thoren M."/>
            <person name="Johannesson H."/>
        </authorList>
    </citation>
    <scope>NUCLEOTIDE SEQUENCE</scope>
    <source>
        <strain evidence="3">CBS 359.72</strain>
    </source>
</reference>
<keyword evidence="2" id="KW-0732">Signal</keyword>
<evidence type="ECO:0000256" key="2">
    <source>
        <dbReference type="SAM" id="SignalP"/>
    </source>
</evidence>
<accession>A0AAN7CPI6</accession>
<dbReference type="AlphaFoldDB" id="A0AAN7CPI6"/>
<evidence type="ECO:0000313" key="3">
    <source>
        <dbReference type="EMBL" id="KAK4245939.1"/>
    </source>
</evidence>
<evidence type="ECO:0000313" key="4">
    <source>
        <dbReference type="Proteomes" id="UP001303647"/>
    </source>
</evidence>
<gene>
    <name evidence="3" type="ORF">C7999DRAFT_42548</name>
</gene>
<proteinExistence type="predicted"/>
<keyword evidence="4" id="KW-1185">Reference proteome</keyword>
<comment type="caution">
    <text evidence="3">The sequence shown here is derived from an EMBL/GenBank/DDBJ whole genome shotgun (WGS) entry which is preliminary data.</text>
</comment>